<dbReference type="PANTHER" id="PTHR38834:SF3">
    <property type="entry name" value="SOLUTE-BINDING PROTEIN FAMILY 3_N-TERMINAL DOMAIN-CONTAINING PROTEIN"/>
    <property type="match status" value="1"/>
</dbReference>
<dbReference type="EMBL" id="SAWY01000020">
    <property type="protein sequence ID" value="TPH15107.1"/>
    <property type="molecule type" value="Genomic_DNA"/>
</dbReference>
<dbReference type="SUPFAM" id="SSF53850">
    <property type="entry name" value="Periplasmic binding protein-like II"/>
    <property type="match status" value="1"/>
</dbReference>
<gene>
    <name evidence="1" type="ORF">EPA86_09825</name>
</gene>
<dbReference type="AlphaFoldDB" id="A0A502L481"/>
<dbReference type="PANTHER" id="PTHR38834">
    <property type="entry name" value="PERIPLASMIC SUBSTRATE BINDING PROTEIN FAMILY 3"/>
    <property type="match status" value="1"/>
</dbReference>
<organism evidence="1 2">
    <name type="scientific">Litorilituus lipolyticus</name>
    <dbReference type="NCBI Taxonomy" id="2491017"/>
    <lineage>
        <taxon>Bacteria</taxon>
        <taxon>Pseudomonadati</taxon>
        <taxon>Pseudomonadota</taxon>
        <taxon>Gammaproteobacteria</taxon>
        <taxon>Alteromonadales</taxon>
        <taxon>Colwelliaceae</taxon>
        <taxon>Litorilituus</taxon>
    </lineage>
</organism>
<dbReference type="OrthoDB" id="8587856at2"/>
<evidence type="ECO:0000313" key="2">
    <source>
        <dbReference type="Proteomes" id="UP000315303"/>
    </source>
</evidence>
<proteinExistence type="predicted"/>
<keyword evidence="2" id="KW-1185">Reference proteome</keyword>
<dbReference type="Proteomes" id="UP000315303">
    <property type="component" value="Unassembled WGS sequence"/>
</dbReference>
<accession>A0A502L481</accession>
<sequence length="173" mass="19809">MSKPNTLIFSMTYTKERESLFQWVGLIPLEDEISFWTLNSGKKRPPLNWVNVQGLTSAIPRQDSNLPLLLTKGLEINSNLYLVNSFAQAIDMLVKERVDYIVAGKTSLRYQIITLGYCLDKFTVESAGIINKQQLGFAFNLQSEKALVEKYRNAFRAMEIDGSLNDIMTKWLY</sequence>
<reference evidence="1 2" key="1">
    <citation type="submission" date="2019-01" db="EMBL/GenBank/DDBJ databases">
        <title>Litorilituus lipolytica sp. nov., isolated from intertidal sand of the Yellow Sea in China.</title>
        <authorList>
            <person name="Liu A."/>
        </authorList>
    </citation>
    <scope>NUCLEOTIDE SEQUENCE [LARGE SCALE GENOMIC DNA]</scope>
    <source>
        <strain evidence="1 2">RZ04</strain>
    </source>
</reference>
<dbReference type="Gene3D" id="3.40.190.10">
    <property type="entry name" value="Periplasmic binding protein-like II"/>
    <property type="match status" value="2"/>
</dbReference>
<name>A0A502L481_9GAMM</name>
<comment type="caution">
    <text evidence="1">The sequence shown here is derived from an EMBL/GenBank/DDBJ whole genome shotgun (WGS) entry which is preliminary data.</text>
</comment>
<dbReference type="RefSeq" id="WP_140603271.1">
    <property type="nucleotide sequence ID" value="NZ_SAWY01000020.1"/>
</dbReference>
<protein>
    <submittedName>
        <fullName evidence="1">Transporter substrate-binding domain-containing protein</fullName>
    </submittedName>
</protein>
<evidence type="ECO:0000313" key="1">
    <source>
        <dbReference type="EMBL" id="TPH15107.1"/>
    </source>
</evidence>